<dbReference type="RefSeq" id="XP_021337517.1">
    <property type="nucleotide sequence ID" value="XM_021482928.1"/>
</dbReference>
<dbReference type="Proteomes" id="UP000002899">
    <property type="component" value="Chromosome I"/>
</dbReference>
<reference evidence="1 2" key="2">
    <citation type="journal article" date="2013" name="PLoS ONE">
        <title>Whole genome mapping and re-organization of the nuclear and mitochondrial genomes of Babesia microti isolates.</title>
        <authorList>
            <person name="Cornillot E."/>
            <person name="Dassouli A."/>
            <person name="Garg A."/>
            <person name="Pachikara N."/>
            <person name="Randazzo S."/>
            <person name="Depoix D."/>
            <person name="Carcy B."/>
            <person name="Delbecq S."/>
            <person name="Frutos R."/>
            <person name="Silva J.C."/>
            <person name="Sutton R."/>
            <person name="Krause P.J."/>
            <person name="Mamoun C.B."/>
        </authorList>
    </citation>
    <scope>NUCLEOTIDE SEQUENCE [LARGE SCALE GENOMIC DNA]</scope>
    <source>
        <strain evidence="1 2">RI</strain>
    </source>
</reference>
<dbReference type="VEuPathDB" id="PiroplasmaDB:BMR1_01G02800"/>
<gene>
    <name evidence="1" type="ORF">BMR1_01G02800</name>
</gene>
<dbReference type="EMBL" id="FO082871">
    <property type="protein sequence ID" value="SIO73418.1"/>
    <property type="molecule type" value="Genomic_DNA"/>
</dbReference>
<dbReference type="Gene3D" id="3.40.50.300">
    <property type="entry name" value="P-loop containing nucleotide triphosphate hydrolases"/>
    <property type="match status" value="1"/>
</dbReference>
<keyword evidence="2" id="KW-1185">Reference proteome</keyword>
<dbReference type="KEGG" id="bmic:BMR1_01G02800"/>
<dbReference type="AlphaFoldDB" id="A0A1N6LX12"/>
<evidence type="ECO:0000313" key="1">
    <source>
        <dbReference type="EMBL" id="SIO73418.1"/>
    </source>
</evidence>
<sequence length="431" mass="49626">MGKRNHLYRTGKGFGKVLKGKINFNLLDKFNENVVTLGRFKNVIDSFIHQSVLVNNNSKSDVCKYFIYKFLDSFPNERFVMFATNSFNQLEQSRIISNVAHSITSNTSNGELHDILKEFRSHITPGLLICHPLKTKLNIPFVKQIIHYDIPSNASDLVDRLSISRTKLEYDSDELLMGNSLIIHTKNDINEYNNLMANMSNKFQQIDVVDHSVLVKYFLNRYQNELITGINLKVDVSTAQLKNAEMLLRIHGISIVKSALHKLDKLSNNDAWRSTLSRRYNYASVLIRDPTHSVIVSRSHLKQLLMLHMKEKVNLVGNISHTNEGFVVEMPIISALELVEAPLTVPKEWDVQSDIVAEILKKRPMELESDRKRRFNNESIIKQIKRRLDRGYIGNAKTKRKLLKKLAAANERREIALLRRRARLGLLANKL</sequence>
<dbReference type="GeneID" id="24423632"/>
<reference evidence="1 2" key="3">
    <citation type="journal article" date="2016" name="Sci. Rep.">
        <title>Genome-wide diversity and gene expression profiling of Babesia microti isolates identify polymorphic genes that mediate host-pathogen interactions.</title>
        <authorList>
            <person name="Silva J.C."/>
            <person name="Cornillot E."/>
            <person name="McCracken C."/>
            <person name="Usmani-Brown S."/>
            <person name="Dwivedi A."/>
            <person name="Ifeonu O.O."/>
            <person name="Crabtree J."/>
            <person name="Gotia H.T."/>
            <person name="Virji A.Z."/>
            <person name="Reynes C."/>
            <person name="Colinge J."/>
            <person name="Kumar V."/>
            <person name="Lawres L."/>
            <person name="Pazzi J.E."/>
            <person name="Pablo J.V."/>
            <person name="Hung C."/>
            <person name="Brancato J."/>
            <person name="Kumari P."/>
            <person name="Orvis J."/>
            <person name="Tretina K."/>
            <person name="Chibucos M."/>
            <person name="Ott S."/>
            <person name="Sadzewicz L."/>
            <person name="Sengamalay N."/>
            <person name="Shetty A.C."/>
            <person name="Su Q."/>
            <person name="Tallon L."/>
            <person name="Fraser C.M."/>
            <person name="Frutos R."/>
            <person name="Molina D.M."/>
            <person name="Krause P.J."/>
            <person name="Ben Mamoun C."/>
        </authorList>
    </citation>
    <scope>NUCLEOTIDE SEQUENCE [LARGE SCALE GENOMIC DNA]</scope>
    <source>
        <strain evidence="1 2">RI</strain>
    </source>
</reference>
<dbReference type="SUPFAM" id="SSF52540">
    <property type="entry name" value="P-loop containing nucleoside triphosphate hydrolases"/>
    <property type="match status" value="1"/>
</dbReference>
<protein>
    <submittedName>
        <fullName evidence="1">Uncharacterized protein</fullName>
    </submittedName>
</protein>
<dbReference type="InterPro" id="IPR027417">
    <property type="entry name" value="P-loop_NTPase"/>
</dbReference>
<name>A0A1N6LX12_BABMR</name>
<accession>A0A1N6LX12</accession>
<reference evidence="1 2" key="1">
    <citation type="journal article" date="2012" name="Nucleic Acids Res.">
        <title>Sequencing of the smallest Apicomplexan genome from the human pathogen Babesia microti.</title>
        <authorList>
            <person name="Cornillot E."/>
            <person name="Hadj-Kaddour K."/>
            <person name="Dassouli A."/>
            <person name="Noel B."/>
            <person name="Ranwez V."/>
            <person name="Vacherie B."/>
            <person name="Augagneur Y."/>
            <person name="Bres V."/>
            <person name="Duclos A."/>
            <person name="Randazzo S."/>
            <person name="Carcy B."/>
            <person name="Debierre-Grockiego F."/>
            <person name="Delbecq S."/>
            <person name="Moubri-Menage K."/>
            <person name="Shams-Eldin H."/>
            <person name="Usmani-Brown S."/>
            <person name="Bringaud F."/>
            <person name="Wincker P."/>
            <person name="Vivares C.P."/>
            <person name="Schwarz R.T."/>
            <person name="Schetters T.P."/>
            <person name="Krause P.J."/>
            <person name="Gorenflot A."/>
            <person name="Berry V."/>
            <person name="Barbe V."/>
            <person name="Ben Mamoun C."/>
        </authorList>
    </citation>
    <scope>NUCLEOTIDE SEQUENCE [LARGE SCALE GENOMIC DNA]</scope>
    <source>
        <strain evidence="1 2">RI</strain>
    </source>
</reference>
<proteinExistence type="predicted"/>
<evidence type="ECO:0000313" key="2">
    <source>
        <dbReference type="Proteomes" id="UP000002899"/>
    </source>
</evidence>
<organism evidence="1 2">
    <name type="scientific">Babesia microti (strain RI)</name>
    <dbReference type="NCBI Taxonomy" id="1133968"/>
    <lineage>
        <taxon>Eukaryota</taxon>
        <taxon>Sar</taxon>
        <taxon>Alveolata</taxon>
        <taxon>Apicomplexa</taxon>
        <taxon>Aconoidasida</taxon>
        <taxon>Piroplasmida</taxon>
        <taxon>Babesiidae</taxon>
        <taxon>Babesia</taxon>
    </lineage>
</organism>